<evidence type="ECO:0000256" key="1">
    <source>
        <dbReference type="SAM" id="MobiDB-lite"/>
    </source>
</evidence>
<keyword evidence="3" id="KW-1185">Reference proteome</keyword>
<proteinExistence type="predicted"/>
<evidence type="ECO:0000313" key="3">
    <source>
        <dbReference type="Proteomes" id="UP000775213"/>
    </source>
</evidence>
<gene>
    <name evidence="2" type="ORF">IEQ34_022177</name>
</gene>
<dbReference type="AlphaFoldDB" id="A0AAV7FWW2"/>
<accession>A0AAV7FWW2</accession>
<dbReference type="EMBL" id="JAGFBR010000019">
    <property type="protein sequence ID" value="KAH0448377.1"/>
    <property type="molecule type" value="Genomic_DNA"/>
</dbReference>
<name>A0AAV7FWW2_DENCH</name>
<dbReference type="PROSITE" id="PS51257">
    <property type="entry name" value="PROKAR_LIPOPROTEIN"/>
    <property type="match status" value="1"/>
</dbReference>
<feature type="compositionally biased region" description="Acidic residues" evidence="1">
    <location>
        <begin position="322"/>
        <end position="332"/>
    </location>
</feature>
<dbReference type="Pfam" id="PF05910">
    <property type="entry name" value="DUF868"/>
    <property type="match status" value="1"/>
</dbReference>
<dbReference type="PANTHER" id="PTHR31972">
    <property type="entry name" value="EXPRESSED PROTEIN"/>
    <property type="match status" value="1"/>
</dbReference>
<dbReference type="Proteomes" id="UP000775213">
    <property type="component" value="Unassembled WGS sequence"/>
</dbReference>
<comment type="caution">
    <text evidence="2">The sequence shown here is derived from an EMBL/GenBank/DDBJ whole genome shotgun (WGS) entry which is preliminary data.</text>
</comment>
<feature type="compositionally biased region" description="Polar residues" evidence="1">
    <location>
        <begin position="38"/>
        <end position="50"/>
    </location>
</feature>
<organism evidence="2 3">
    <name type="scientific">Dendrobium chrysotoxum</name>
    <name type="common">Orchid</name>
    <dbReference type="NCBI Taxonomy" id="161865"/>
    <lineage>
        <taxon>Eukaryota</taxon>
        <taxon>Viridiplantae</taxon>
        <taxon>Streptophyta</taxon>
        <taxon>Embryophyta</taxon>
        <taxon>Tracheophyta</taxon>
        <taxon>Spermatophyta</taxon>
        <taxon>Magnoliopsida</taxon>
        <taxon>Liliopsida</taxon>
        <taxon>Asparagales</taxon>
        <taxon>Orchidaceae</taxon>
        <taxon>Epidendroideae</taxon>
        <taxon>Malaxideae</taxon>
        <taxon>Dendrobiinae</taxon>
        <taxon>Dendrobium</taxon>
    </lineage>
</organism>
<dbReference type="PANTHER" id="PTHR31972:SF2">
    <property type="entry name" value="DUF868 FAMILY PROTEIN (DUF868)"/>
    <property type="match status" value="1"/>
</dbReference>
<feature type="region of interest" description="Disordered" evidence="1">
    <location>
        <begin position="322"/>
        <end position="358"/>
    </location>
</feature>
<reference evidence="2 3" key="1">
    <citation type="journal article" date="2021" name="Hortic Res">
        <title>Chromosome-scale assembly of the Dendrobium chrysotoxum genome enhances the understanding of orchid evolution.</title>
        <authorList>
            <person name="Zhang Y."/>
            <person name="Zhang G.Q."/>
            <person name="Zhang D."/>
            <person name="Liu X.D."/>
            <person name="Xu X.Y."/>
            <person name="Sun W.H."/>
            <person name="Yu X."/>
            <person name="Zhu X."/>
            <person name="Wang Z.W."/>
            <person name="Zhao X."/>
            <person name="Zhong W.Y."/>
            <person name="Chen H."/>
            <person name="Yin W.L."/>
            <person name="Huang T."/>
            <person name="Niu S.C."/>
            <person name="Liu Z.J."/>
        </authorList>
    </citation>
    <scope>NUCLEOTIDE SEQUENCE [LARGE SCALE GENOMIC DNA]</scope>
    <source>
        <strain evidence="2">Lindl</strain>
    </source>
</reference>
<dbReference type="InterPro" id="IPR008586">
    <property type="entry name" value="DUF868_pln"/>
</dbReference>
<feature type="region of interest" description="Disordered" evidence="1">
    <location>
        <begin position="38"/>
        <end position="68"/>
    </location>
</feature>
<protein>
    <submittedName>
        <fullName evidence="2">Uncharacterized protein</fullName>
    </submittedName>
</protein>
<sequence length="373" mass="41026">MSEQSKELLSLKNAMNQLVALMQQQCQVSQACLPSTTDAMEETNTNSPIPGNNKPEESTAAGNSGSKTTPQCSVIIVYKAKIGNNLRRVTVVWNKTLINHSLSISVEGSGGSCDPPSTCRVDLKPWPFWSKKGFKSLDIGDHRVDLYWNLRHAKFSGGGCPEPTGSYYVALVSGEEVVLLLGDLKKKAYKRTKARPSLDDAKMVLKKENVFGKRSFSSKARFDGGKREHDIVVENSISGVSGKDAEMWIRIDGIVMIHVSNLQWKFRGNETVMVEGSPVQVFWDVHDWFFGGAGMGQALFIFKPGAAAATAMATALAEMAVMEEEEENEERSESDVSWSSENEGKQQVGAEQNECGDGSSEFCFMLCAWRVEK</sequence>
<evidence type="ECO:0000313" key="2">
    <source>
        <dbReference type="EMBL" id="KAH0448377.1"/>
    </source>
</evidence>